<dbReference type="PANTHER" id="PTHR43524">
    <property type="entry name" value="RADICAL SAM SUPERFAMILY PROTEIN"/>
    <property type="match status" value="1"/>
</dbReference>
<evidence type="ECO:0000313" key="7">
    <source>
        <dbReference type="EMBL" id="TWU13619.1"/>
    </source>
</evidence>
<dbReference type="EMBL" id="SJPP01000001">
    <property type="protein sequence ID" value="TWU13619.1"/>
    <property type="molecule type" value="Genomic_DNA"/>
</dbReference>
<organism evidence="7 8">
    <name type="scientific">Symmachiella macrocystis</name>
    <dbReference type="NCBI Taxonomy" id="2527985"/>
    <lineage>
        <taxon>Bacteria</taxon>
        <taxon>Pseudomonadati</taxon>
        <taxon>Planctomycetota</taxon>
        <taxon>Planctomycetia</taxon>
        <taxon>Planctomycetales</taxon>
        <taxon>Planctomycetaceae</taxon>
        <taxon>Symmachiella</taxon>
    </lineage>
</organism>
<protein>
    <submittedName>
        <fullName evidence="7">Pyrroloquinoline quinone biosynthesis protein PqqE</fullName>
    </submittedName>
</protein>
<dbReference type="AlphaFoldDB" id="A0A5C6BRV4"/>
<keyword evidence="4" id="KW-0408">Iron</keyword>
<dbReference type="SUPFAM" id="SSF102114">
    <property type="entry name" value="Radical SAM enzymes"/>
    <property type="match status" value="1"/>
</dbReference>
<reference evidence="7 8" key="1">
    <citation type="submission" date="2019-02" db="EMBL/GenBank/DDBJ databases">
        <title>Deep-cultivation of Planctomycetes and their phenomic and genomic characterization uncovers novel biology.</title>
        <authorList>
            <person name="Wiegand S."/>
            <person name="Jogler M."/>
            <person name="Boedeker C."/>
            <person name="Pinto D."/>
            <person name="Vollmers J."/>
            <person name="Rivas-Marin E."/>
            <person name="Kohn T."/>
            <person name="Peeters S.H."/>
            <person name="Heuer A."/>
            <person name="Rast P."/>
            <person name="Oberbeckmann S."/>
            <person name="Bunk B."/>
            <person name="Jeske O."/>
            <person name="Meyerdierks A."/>
            <person name="Storesund J.E."/>
            <person name="Kallscheuer N."/>
            <person name="Luecker S."/>
            <person name="Lage O.M."/>
            <person name="Pohl T."/>
            <person name="Merkel B.J."/>
            <person name="Hornburger P."/>
            <person name="Mueller R.-W."/>
            <person name="Bruemmer F."/>
            <person name="Labrenz M."/>
            <person name="Spormann A.M."/>
            <person name="Op Den Camp H."/>
            <person name="Overmann J."/>
            <person name="Amann R."/>
            <person name="Jetten M.S.M."/>
            <person name="Mascher T."/>
            <person name="Medema M.H."/>
            <person name="Devos D.P."/>
            <person name="Kaster A.-K."/>
            <person name="Ovreas L."/>
            <person name="Rohde M."/>
            <person name="Galperin M.Y."/>
            <person name="Jogler C."/>
        </authorList>
    </citation>
    <scope>NUCLEOTIDE SEQUENCE [LARGE SCALE GENOMIC DNA]</scope>
    <source>
        <strain evidence="7 8">CA54</strain>
    </source>
</reference>
<keyword evidence="8" id="KW-1185">Reference proteome</keyword>
<dbReference type="InterPro" id="IPR058240">
    <property type="entry name" value="rSAM_sf"/>
</dbReference>
<evidence type="ECO:0000256" key="3">
    <source>
        <dbReference type="ARBA" id="ARBA00022723"/>
    </source>
</evidence>
<dbReference type="Pfam" id="PF04055">
    <property type="entry name" value="Radical_SAM"/>
    <property type="match status" value="1"/>
</dbReference>
<dbReference type="SFLD" id="SFLDG01067">
    <property type="entry name" value="SPASM/twitch_domain_containing"/>
    <property type="match status" value="1"/>
</dbReference>
<proteinExistence type="predicted"/>
<evidence type="ECO:0000256" key="1">
    <source>
        <dbReference type="ARBA" id="ARBA00001966"/>
    </source>
</evidence>
<name>A0A5C6BRV4_9PLAN</name>
<dbReference type="PROSITE" id="PS51918">
    <property type="entry name" value="RADICAL_SAM"/>
    <property type="match status" value="1"/>
</dbReference>
<evidence type="ECO:0000313" key="8">
    <source>
        <dbReference type="Proteomes" id="UP000320735"/>
    </source>
</evidence>
<keyword evidence="3" id="KW-0479">Metal-binding</keyword>
<dbReference type="Gene3D" id="3.20.20.70">
    <property type="entry name" value="Aldolase class I"/>
    <property type="match status" value="1"/>
</dbReference>
<dbReference type="InterPro" id="IPR013785">
    <property type="entry name" value="Aldolase_TIM"/>
</dbReference>
<dbReference type="RefSeq" id="WP_146370919.1">
    <property type="nucleotide sequence ID" value="NZ_SJPP01000001.1"/>
</dbReference>
<dbReference type="GO" id="GO:0003824">
    <property type="term" value="F:catalytic activity"/>
    <property type="evidence" value="ECO:0007669"/>
    <property type="project" value="InterPro"/>
</dbReference>
<dbReference type="InterPro" id="IPR007197">
    <property type="entry name" value="rSAM"/>
</dbReference>
<evidence type="ECO:0000256" key="2">
    <source>
        <dbReference type="ARBA" id="ARBA00022691"/>
    </source>
</evidence>
<dbReference type="OrthoDB" id="9782387at2"/>
<keyword evidence="2" id="KW-0949">S-adenosyl-L-methionine</keyword>
<comment type="cofactor">
    <cofactor evidence="1">
        <name>[4Fe-4S] cluster</name>
        <dbReference type="ChEBI" id="CHEBI:49883"/>
    </cofactor>
</comment>
<dbReference type="Proteomes" id="UP000320735">
    <property type="component" value="Unassembled WGS sequence"/>
</dbReference>
<dbReference type="CDD" id="cd01335">
    <property type="entry name" value="Radical_SAM"/>
    <property type="match status" value="1"/>
</dbReference>
<sequence>MYLRMAKRALFETDKRLLWKLMYNMGFKGLRSVYKFKQRLKRGEYFPPFLYVSIINSCNLRCQGCWVDVAAKQQTIDLTAMNRLITEAKEVGNSFFGIVGGEPFMHPELFDILEQHPDCYFQVFTNGQFITDEKAKRLRKLGNVTPLISVEGTEIVSDERRGRKDVLSKTMQGIENCVNNKLLTGVCTSVCQTNIDDLVTDAWVDRLIEMGVMYTWYHVYRPMGPDPEPEMALTPEQQTRIRKFVVETRATKPIGVIDAYYDGEGRALCPAATGISHHINPWGDIEPCPIVQFSKESIHDERHIRDVFRESDFLQDFRQLAASSTRGCIVLERPDLLEELVVLHGAKDATVRQTALAELQAMENRTSQYNPAVEIPEKNLIYRLVKRFCFNDFGAYDAPVNPLPSAKSESMVAADQA</sequence>
<dbReference type="GO" id="GO:0046872">
    <property type="term" value="F:metal ion binding"/>
    <property type="evidence" value="ECO:0007669"/>
    <property type="project" value="UniProtKB-KW"/>
</dbReference>
<accession>A0A5C6BRV4</accession>
<feature type="domain" description="Radical SAM core" evidence="6">
    <location>
        <begin position="44"/>
        <end position="264"/>
    </location>
</feature>
<gene>
    <name evidence="7" type="ORF">CA54_24540</name>
</gene>
<evidence type="ECO:0000256" key="5">
    <source>
        <dbReference type="ARBA" id="ARBA00023014"/>
    </source>
</evidence>
<dbReference type="SFLD" id="SFLDS00029">
    <property type="entry name" value="Radical_SAM"/>
    <property type="match status" value="1"/>
</dbReference>
<dbReference type="GO" id="GO:0051536">
    <property type="term" value="F:iron-sulfur cluster binding"/>
    <property type="evidence" value="ECO:0007669"/>
    <property type="project" value="UniProtKB-KW"/>
</dbReference>
<evidence type="ECO:0000256" key="4">
    <source>
        <dbReference type="ARBA" id="ARBA00023004"/>
    </source>
</evidence>
<dbReference type="CDD" id="cd21128">
    <property type="entry name" value="SPASM_rSAM"/>
    <property type="match status" value="1"/>
</dbReference>
<keyword evidence="5" id="KW-0411">Iron-sulfur</keyword>
<evidence type="ECO:0000259" key="6">
    <source>
        <dbReference type="PROSITE" id="PS51918"/>
    </source>
</evidence>
<dbReference type="PANTHER" id="PTHR43524:SF1">
    <property type="entry name" value="RADICAL SAM SUPERFAMILY PROTEIN"/>
    <property type="match status" value="1"/>
</dbReference>
<comment type="caution">
    <text evidence="7">The sequence shown here is derived from an EMBL/GenBank/DDBJ whole genome shotgun (WGS) entry which is preliminary data.</text>
</comment>